<proteinExistence type="predicted"/>
<sequence>MPSCITSVNNKLICFFCCLWLPATLFASNNPANNEPHFTVAQISAFAKKVEKKLGQKGARVFILSRVGRPREQLPAGIQYTHTALAVYSKITTEASDTIPGYAIYNLYQKNQQTDRSEIVINFPVDFFADSYLLETGIIIPVPKLQQRLLQDIQAGMHQKLHNPRYSIIANPFNQQFQNCTEYVLDLLNAAIYKTADKVQLKANAKAYFQAQAVEVNPLKLMFGAMLAPEVALSDHPDTPETATFTRIARYLEKYQMVQEVFVIKAD</sequence>
<dbReference type="Proteomes" id="UP000236724">
    <property type="component" value="Unassembled WGS sequence"/>
</dbReference>
<dbReference type="OrthoDB" id="8893883at2"/>
<evidence type="ECO:0008006" key="4">
    <source>
        <dbReference type="Google" id="ProtNLM"/>
    </source>
</evidence>
<dbReference type="AlphaFoldDB" id="A0A1H6FD74"/>
<evidence type="ECO:0000256" key="1">
    <source>
        <dbReference type="SAM" id="SignalP"/>
    </source>
</evidence>
<dbReference type="InterPro" id="IPR014547">
    <property type="entry name" value="UCP028477"/>
</dbReference>
<evidence type="ECO:0000313" key="2">
    <source>
        <dbReference type="EMBL" id="SEH07351.1"/>
    </source>
</evidence>
<protein>
    <recommendedName>
        <fullName evidence="4">DUF2145 domain-containing protein</fullName>
    </recommendedName>
</protein>
<keyword evidence="3" id="KW-1185">Reference proteome</keyword>
<keyword evidence="1" id="KW-0732">Signal</keyword>
<evidence type="ECO:0000313" key="3">
    <source>
        <dbReference type="Proteomes" id="UP000236724"/>
    </source>
</evidence>
<accession>A0A1H6FD74</accession>
<feature type="signal peptide" evidence="1">
    <location>
        <begin position="1"/>
        <end position="27"/>
    </location>
</feature>
<reference evidence="2 3" key="1">
    <citation type="submission" date="2016-10" db="EMBL/GenBank/DDBJ databases">
        <authorList>
            <person name="de Groot N.N."/>
        </authorList>
    </citation>
    <scope>NUCLEOTIDE SEQUENCE [LARGE SCALE GENOMIC DNA]</scope>
    <source>
        <strain evidence="2">MBHS1</strain>
    </source>
</reference>
<organism evidence="2 3">
    <name type="scientific">Candidatus Venteria ishoeyi</name>
    <dbReference type="NCBI Taxonomy" id="1899563"/>
    <lineage>
        <taxon>Bacteria</taxon>
        <taxon>Pseudomonadati</taxon>
        <taxon>Pseudomonadota</taxon>
        <taxon>Gammaproteobacteria</taxon>
        <taxon>Thiotrichales</taxon>
        <taxon>Thiotrichaceae</taxon>
        <taxon>Venteria</taxon>
    </lineage>
</organism>
<gene>
    <name evidence="2" type="ORF">MBHS_03226</name>
</gene>
<dbReference type="Pfam" id="PF09916">
    <property type="entry name" value="DUF2145"/>
    <property type="match status" value="1"/>
</dbReference>
<feature type="chain" id="PRO_5014886717" description="DUF2145 domain-containing protein" evidence="1">
    <location>
        <begin position="28"/>
        <end position="267"/>
    </location>
</feature>
<name>A0A1H6FD74_9GAMM</name>
<dbReference type="EMBL" id="FMSV02000529">
    <property type="protein sequence ID" value="SEH07351.1"/>
    <property type="molecule type" value="Genomic_DNA"/>
</dbReference>